<accession>A0ABR9ZJP8</accession>
<sequence length="351" mass="36954">MLGDNGDESAEQSDRPLAGEASTPDPSPQAKKDLPGAQGEAAPGIKDVVSVERSGNQDRIAVLREGSLSIGAPDDVLRADAKIVEVDKSCHNLSTSAKGVAVACQDALLEFGPDAKELKNVHVEGLVSSGTFADTGKAVAGAEGSDKIQYFDAEGNNTGSEVVTANSDETLLINAGSGEPQRAAVIDRSQTSISDIDIDNAANNAALRIGQGVGEAADGRGDDGVIVASDHRQQQVQIFSMLDVVRLHQEAPVGPSPWAVRWDFDRQIAWVSTTGDNQLTGYRINSGTPLPVAQFDTIADVRSIIDSPDGELLLISEDGEWQKLETGDIDQGLERGVDTTEEFGTRPIAEK</sequence>
<gene>
    <name evidence="2" type="ORF">IRY30_05935</name>
</gene>
<evidence type="ECO:0008006" key="4">
    <source>
        <dbReference type="Google" id="ProtNLM"/>
    </source>
</evidence>
<name>A0ABR9ZJP8_9CORY</name>
<evidence type="ECO:0000313" key="3">
    <source>
        <dbReference type="Proteomes" id="UP000635902"/>
    </source>
</evidence>
<dbReference type="Proteomes" id="UP000635902">
    <property type="component" value="Unassembled WGS sequence"/>
</dbReference>
<dbReference type="EMBL" id="JADKMY010000001">
    <property type="protein sequence ID" value="MBF4553620.1"/>
    <property type="molecule type" value="Genomic_DNA"/>
</dbReference>
<organism evidence="2 3">
    <name type="scientific">Corynebacterium suicordis DSM 45110</name>
    <dbReference type="NCBI Taxonomy" id="1121369"/>
    <lineage>
        <taxon>Bacteria</taxon>
        <taxon>Bacillati</taxon>
        <taxon>Actinomycetota</taxon>
        <taxon>Actinomycetes</taxon>
        <taxon>Mycobacteriales</taxon>
        <taxon>Corynebacteriaceae</taxon>
        <taxon>Corynebacterium</taxon>
    </lineage>
</organism>
<proteinExistence type="predicted"/>
<reference evidence="2 3" key="1">
    <citation type="submission" date="2020-10" db="EMBL/GenBank/DDBJ databases">
        <title>Novel species in genus Corynebacterium.</title>
        <authorList>
            <person name="Zhang G."/>
        </authorList>
    </citation>
    <scope>NUCLEOTIDE SEQUENCE [LARGE SCALE GENOMIC DNA]</scope>
    <source>
        <strain evidence="2 3">DSM 45110</strain>
    </source>
</reference>
<dbReference type="Gene3D" id="2.130.10.10">
    <property type="entry name" value="YVTN repeat-like/Quinoprotein amine dehydrogenase"/>
    <property type="match status" value="1"/>
</dbReference>
<evidence type="ECO:0000256" key="1">
    <source>
        <dbReference type="SAM" id="MobiDB-lite"/>
    </source>
</evidence>
<feature type="region of interest" description="Disordered" evidence="1">
    <location>
        <begin position="1"/>
        <end position="46"/>
    </location>
</feature>
<keyword evidence="3" id="KW-1185">Reference proteome</keyword>
<dbReference type="InterPro" id="IPR015943">
    <property type="entry name" value="WD40/YVTN_repeat-like_dom_sf"/>
</dbReference>
<feature type="compositionally biased region" description="Acidic residues" evidence="1">
    <location>
        <begin position="1"/>
        <end position="11"/>
    </location>
</feature>
<evidence type="ECO:0000313" key="2">
    <source>
        <dbReference type="EMBL" id="MBF4553620.1"/>
    </source>
</evidence>
<protein>
    <recommendedName>
        <fullName evidence="4">Prolipoprotein LppL</fullName>
    </recommendedName>
</protein>
<comment type="caution">
    <text evidence="2">The sequence shown here is derived from an EMBL/GenBank/DDBJ whole genome shotgun (WGS) entry which is preliminary data.</text>
</comment>
<dbReference type="RefSeq" id="WP_194556401.1">
    <property type="nucleotide sequence ID" value="NZ_JADKMY010000001.1"/>
</dbReference>
<dbReference type="SUPFAM" id="SSF101898">
    <property type="entry name" value="NHL repeat"/>
    <property type="match status" value="1"/>
</dbReference>